<dbReference type="Proteomes" id="UP000324800">
    <property type="component" value="Unassembled WGS sequence"/>
</dbReference>
<name>A0A5J4T3Q4_9EUKA</name>
<protein>
    <submittedName>
        <fullName evidence="1">Uncharacterized protein</fullName>
    </submittedName>
</protein>
<feature type="non-terminal residue" evidence="1">
    <location>
        <position position="1"/>
    </location>
</feature>
<organism evidence="1 2">
    <name type="scientific">Streblomastix strix</name>
    <dbReference type="NCBI Taxonomy" id="222440"/>
    <lineage>
        <taxon>Eukaryota</taxon>
        <taxon>Metamonada</taxon>
        <taxon>Preaxostyla</taxon>
        <taxon>Oxymonadida</taxon>
        <taxon>Streblomastigidae</taxon>
        <taxon>Streblomastix</taxon>
    </lineage>
</organism>
<dbReference type="EMBL" id="SNRW01039382">
    <property type="protein sequence ID" value="KAA6352748.1"/>
    <property type="molecule type" value="Genomic_DNA"/>
</dbReference>
<evidence type="ECO:0000313" key="2">
    <source>
        <dbReference type="Proteomes" id="UP000324800"/>
    </source>
</evidence>
<reference evidence="1 2" key="1">
    <citation type="submission" date="2019-03" db="EMBL/GenBank/DDBJ databases">
        <title>Single cell metagenomics reveals metabolic interactions within the superorganism composed of flagellate Streblomastix strix and complex community of Bacteroidetes bacteria on its surface.</title>
        <authorList>
            <person name="Treitli S.C."/>
            <person name="Kolisko M."/>
            <person name="Husnik F."/>
            <person name="Keeling P."/>
            <person name="Hampl V."/>
        </authorList>
    </citation>
    <scope>NUCLEOTIDE SEQUENCE [LARGE SCALE GENOMIC DNA]</scope>
    <source>
        <strain evidence="1">ST1C</strain>
    </source>
</reference>
<proteinExistence type="predicted"/>
<dbReference type="AlphaFoldDB" id="A0A5J4T3Q4"/>
<gene>
    <name evidence="1" type="ORF">EZS28_051724</name>
</gene>
<comment type="caution">
    <text evidence="1">The sequence shown here is derived from an EMBL/GenBank/DDBJ whole genome shotgun (WGS) entry which is preliminary data.</text>
</comment>
<sequence>KPDVNLLPVVDIVYCFPTVGDFYPEAEDVEFAVLAEVVFDQIPPIYDFFAFVADSEPGLFD</sequence>
<accession>A0A5J4T3Q4</accession>
<evidence type="ECO:0000313" key="1">
    <source>
        <dbReference type="EMBL" id="KAA6352748.1"/>
    </source>
</evidence>